<dbReference type="InterPro" id="IPR011006">
    <property type="entry name" value="CheY-like_superfamily"/>
</dbReference>
<dbReference type="Pfam" id="PF00072">
    <property type="entry name" value="Response_reg"/>
    <property type="match status" value="1"/>
</dbReference>
<feature type="domain" description="HDOD" evidence="3">
    <location>
        <begin position="162"/>
        <end position="350"/>
    </location>
</feature>
<dbReference type="Gene3D" id="1.10.3210.10">
    <property type="entry name" value="Hypothetical protein af1432"/>
    <property type="match status" value="1"/>
</dbReference>
<dbReference type="CDD" id="cd00077">
    <property type="entry name" value="HDc"/>
    <property type="match status" value="1"/>
</dbReference>
<evidence type="ECO:0000259" key="2">
    <source>
        <dbReference type="PROSITE" id="PS50110"/>
    </source>
</evidence>
<sequence length="447" mass="50074">MKILIVDDEDISRNILLAKMTHMGTCVAVDSSKKALEELDKAKAEKHPFDIITLDVSMPGMGGQELLEHIRKKELQDKIPKKDRVKILMITARMNMGTINACIKRRCNGYLTKPVSHVQLIQILSQLGFESATTEKTGKEGMSHSAGVAEIIKRFYSGKIILPVFPNIVKEIEELLTSKNPSVEELAKIVEKDLVISGKLITIANSSLYKGLDDVNSLNGALVRLGLQHTLGVCSALATKNLFNSENEALKTEMDKLWVHSFAVATLARRLAEEKGIDNLETVFLMALVHDIGKMLLMKVFVDMYPDLCISDEDLQFVIHEIHTTFGGVLLKKMNFSKQIIKIAEIHHWEQFEEDTDKELLAVSLADSLSEKLGFGFFSKQDKNNTLKLEEGDLSLETDDEFELDHDEIIEKLSGLSALNVLGLDPEKVFSIIKQIHPMIKETCRAF</sequence>
<dbReference type="InterPro" id="IPR013976">
    <property type="entry name" value="HDOD"/>
</dbReference>
<feature type="domain" description="Response regulatory" evidence="2">
    <location>
        <begin position="2"/>
        <end position="128"/>
    </location>
</feature>
<dbReference type="eggNOG" id="COG0745">
    <property type="taxonomic scope" value="Bacteria"/>
</dbReference>
<evidence type="ECO:0000256" key="1">
    <source>
        <dbReference type="PROSITE-ProRule" id="PRU00169"/>
    </source>
</evidence>
<name>I5AYK8_9BACT</name>
<dbReference type="InterPro" id="IPR052340">
    <property type="entry name" value="RNase_Y/CdgJ"/>
</dbReference>
<dbReference type="Proteomes" id="UP000005778">
    <property type="component" value="Chromosome"/>
</dbReference>
<proteinExistence type="predicted"/>
<dbReference type="Gene3D" id="3.40.50.2300">
    <property type="match status" value="1"/>
</dbReference>
<dbReference type="SMART" id="SM00448">
    <property type="entry name" value="REC"/>
    <property type="match status" value="1"/>
</dbReference>
<dbReference type="NCBIfam" id="TIGR00277">
    <property type="entry name" value="HDIG"/>
    <property type="match status" value="1"/>
</dbReference>
<keyword evidence="5" id="KW-1185">Reference proteome</keyword>
<reference evidence="4 5" key="2">
    <citation type="submission" date="2012-02" db="EMBL/GenBank/DDBJ databases">
        <title>Improved High-Quality Draft sequence of Desulfobacter postgatei 2ac9.</title>
        <authorList>
            <consortium name="US DOE Joint Genome Institute"/>
            <person name="Lucas S."/>
            <person name="Han J."/>
            <person name="Lapidus A."/>
            <person name="Cheng J.-F."/>
            <person name="Goodwin L."/>
            <person name="Pitluck S."/>
            <person name="Peters L."/>
            <person name="Ovchinnikova G."/>
            <person name="Held B."/>
            <person name="Detter J.C."/>
            <person name="Han C."/>
            <person name="Tapia R."/>
            <person name="Land M."/>
            <person name="Hauser L."/>
            <person name="Kyrpides N."/>
            <person name="Ivanova N."/>
            <person name="Pagani I."/>
            <person name="Orellana R."/>
            <person name="Lovley D."/>
            <person name="Woyke T."/>
        </authorList>
    </citation>
    <scope>NUCLEOTIDE SEQUENCE [LARGE SCALE GENOMIC DNA]</scope>
    <source>
        <strain evidence="4 5">2ac9</strain>
    </source>
</reference>
<dbReference type="AlphaFoldDB" id="I5AYK8"/>
<dbReference type="PROSITE" id="PS50110">
    <property type="entry name" value="RESPONSE_REGULATORY"/>
    <property type="match status" value="1"/>
</dbReference>
<dbReference type="RefSeq" id="WP_004070800.1">
    <property type="nucleotide sequence ID" value="NZ_CM001488.1"/>
</dbReference>
<dbReference type="PANTHER" id="PTHR33525:SF3">
    <property type="entry name" value="RIBONUCLEASE Y"/>
    <property type="match status" value="1"/>
</dbReference>
<reference evidence="4 5" key="1">
    <citation type="submission" date="2011-09" db="EMBL/GenBank/DDBJ databases">
        <authorList>
            <consortium name="US DOE Joint Genome Institute (JGI-PGF)"/>
            <person name="Lucas S."/>
            <person name="Han J."/>
            <person name="Lapidus A."/>
            <person name="Cheng J.-F."/>
            <person name="Goodwin L."/>
            <person name="Pitluck S."/>
            <person name="Peters L."/>
            <person name="Land M.L."/>
            <person name="Hauser L."/>
            <person name="Orellana R."/>
            <person name="Lovley D."/>
            <person name="Woyke T.J."/>
        </authorList>
    </citation>
    <scope>NUCLEOTIDE SEQUENCE [LARGE SCALE GENOMIC DNA]</scope>
    <source>
        <strain evidence="4 5">2ac9</strain>
    </source>
</reference>
<dbReference type="OrthoDB" id="9803649at2"/>
<dbReference type="GO" id="GO:0000160">
    <property type="term" value="P:phosphorelay signal transduction system"/>
    <property type="evidence" value="ECO:0007669"/>
    <property type="project" value="InterPro"/>
</dbReference>
<organism evidence="4 5">
    <name type="scientific">Desulfobacter postgatei 2ac9</name>
    <dbReference type="NCBI Taxonomy" id="879212"/>
    <lineage>
        <taxon>Bacteria</taxon>
        <taxon>Pseudomonadati</taxon>
        <taxon>Thermodesulfobacteriota</taxon>
        <taxon>Desulfobacteria</taxon>
        <taxon>Desulfobacterales</taxon>
        <taxon>Desulfobacteraceae</taxon>
        <taxon>Desulfobacter</taxon>
    </lineage>
</organism>
<dbReference type="InterPro" id="IPR006675">
    <property type="entry name" value="HDIG_dom"/>
</dbReference>
<dbReference type="HOGENOM" id="CLU_612134_0_0_7"/>
<evidence type="ECO:0000313" key="5">
    <source>
        <dbReference type="Proteomes" id="UP000005778"/>
    </source>
</evidence>
<dbReference type="eggNOG" id="COG1639">
    <property type="taxonomic scope" value="Bacteria"/>
</dbReference>
<dbReference type="STRING" id="879212.DespoDRAFT_00290"/>
<gene>
    <name evidence="4" type="ORF">DespoDRAFT_00290</name>
</gene>
<dbReference type="SMART" id="SM00471">
    <property type="entry name" value="HDc"/>
    <property type="match status" value="1"/>
</dbReference>
<protein>
    <submittedName>
        <fullName evidence="4">Putative domain HDIG-containing protein</fullName>
    </submittedName>
</protein>
<dbReference type="CDD" id="cd17546">
    <property type="entry name" value="REC_hyHK_CKI1_RcsC-like"/>
    <property type="match status" value="1"/>
</dbReference>
<dbReference type="InterPro" id="IPR003607">
    <property type="entry name" value="HD/PDEase_dom"/>
</dbReference>
<accession>I5AYK8</accession>
<evidence type="ECO:0000313" key="4">
    <source>
        <dbReference type="EMBL" id="EIM62321.1"/>
    </source>
</evidence>
<dbReference type="PANTHER" id="PTHR33525">
    <property type="match status" value="1"/>
</dbReference>
<dbReference type="SUPFAM" id="SSF109604">
    <property type="entry name" value="HD-domain/PDEase-like"/>
    <property type="match status" value="1"/>
</dbReference>
<feature type="modified residue" description="4-aspartylphosphate" evidence="1">
    <location>
        <position position="55"/>
    </location>
</feature>
<evidence type="ECO:0000259" key="3">
    <source>
        <dbReference type="PROSITE" id="PS51833"/>
    </source>
</evidence>
<dbReference type="Pfam" id="PF08668">
    <property type="entry name" value="HDOD"/>
    <property type="match status" value="1"/>
</dbReference>
<dbReference type="EMBL" id="CM001488">
    <property type="protein sequence ID" value="EIM62321.1"/>
    <property type="molecule type" value="Genomic_DNA"/>
</dbReference>
<dbReference type="SUPFAM" id="SSF52172">
    <property type="entry name" value="CheY-like"/>
    <property type="match status" value="1"/>
</dbReference>
<dbReference type="PROSITE" id="PS51833">
    <property type="entry name" value="HDOD"/>
    <property type="match status" value="1"/>
</dbReference>
<keyword evidence="1" id="KW-0597">Phosphoprotein</keyword>
<dbReference type="InterPro" id="IPR001789">
    <property type="entry name" value="Sig_transdc_resp-reg_receiver"/>
</dbReference>